<dbReference type="Pfam" id="PF11716">
    <property type="entry name" value="MDMPI_N"/>
    <property type="match status" value="1"/>
</dbReference>
<name>A0A1I3WHW2_9ACTN</name>
<dbReference type="Gene3D" id="1.20.120.450">
    <property type="entry name" value="dinb family like domain"/>
    <property type="match status" value="1"/>
</dbReference>
<dbReference type="AlphaFoldDB" id="A0A1I3WHW2"/>
<dbReference type="RefSeq" id="WP_093889112.1">
    <property type="nucleotide sequence ID" value="NZ_FOQY01000016.1"/>
</dbReference>
<feature type="domain" description="Mycothiol-dependent maleylpyruvate isomerase metal-binding" evidence="1">
    <location>
        <begin position="6"/>
        <end position="92"/>
    </location>
</feature>
<dbReference type="NCBIfam" id="TIGR03083">
    <property type="entry name" value="maleylpyruvate isomerase family mycothiol-dependent enzyme"/>
    <property type="match status" value="1"/>
</dbReference>
<dbReference type="GeneID" id="96300410"/>
<accession>A0A1I3WHW2</accession>
<evidence type="ECO:0000313" key="3">
    <source>
        <dbReference type="Proteomes" id="UP000199111"/>
    </source>
</evidence>
<dbReference type="InterPro" id="IPR034660">
    <property type="entry name" value="DinB/YfiT-like"/>
</dbReference>
<dbReference type="InterPro" id="IPR024344">
    <property type="entry name" value="MDMPI_metal-binding"/>
</dbReference>
<keyword evidence="3" id="KW-1185">Reference proteome</keyword>
<sequence length="205" mass="21763">MMELIAAGRRELANVLGGLSADQWQAPSLCAGWTVAHVVAHVTMPFRISEQEFMLGIQQAGGRFTEFSDAVASRDSRLPQTELVAALRDNADHPWSPPGGGPAGALSHDTIHGLDITRPLSIKNPIPDEAMITVLDLTVGQGSRSLFGVDLDGIELRATDLDWSSGSGAPLEGRSLDLLLFIAGRRIPHDVFSGPGARRLGGPGR</sequence>
<dbReference type="InterPro" id="IPR017517">
    <property type="entry name" value="Maleyloyr_isom"/>
</dbReference>
<dbReference type="GO" id="GO:0046872">
    <property type="term" value="F:metal ion binding"/>
    <property type="evidence" value="ECO:0007669"/>
    <property type="project" value="InterPro"/>
</dbReference>
<proteinExistence type="predicted"/>
<gene>
    <name evidence="2" type="ORF">SAMN05216275_116150</name>
</gene>
<organism evidence="2 3">
    <name type="scientific">Streptosporangium canum</name>
    <dbReference type="NCBI Taxonomy" id="324952"/>
    <lineage>
        <taxon>Bacteria</taxon>
        <taxon>Bacillati</taxon>
        <taxon>Actinomycetota</taxon>
        <taxon>Actinomycetes</taxon>
        <taxon>Streptosporangiales</taxon>
        <taxon>Streptosporangiaceae</taxon>
        <taxon>Streptosporangium</taxon>
    </lineage>
</organism>
<dbReference type="SUPFAM" id="SSF109854">
    <property type="entry name" value="DinB/YfiT-like putative metalloenzymes"/>
    <property type="match status" value="1"/>
</dbReference>
<protein>
    <submittedName>
        <fullName evidence="2">TIGR03083 family protein</fullName>
    </submittedName>
</protein>
<evidence type="ECO:0000313" key="2">
    <source>
        <dbReference type="EMBL" id="SFK06970.1"/>
    </source>
</evidence>
<evidence type="ECO:0000259" key="1">
    <source>
        <dbReference type="Pfam" id="PF11716"/>
    </source>
</evidence>
<dbReference type="EMBL" id="FOQY01000016">
    <property type="protein sequence ID" value="SFK06970.1"/>
    <property type="molecule type" value="Genomic_DNA"/>
</dbReference>
<reference evidence="3" key="1">
    <citation type="submission" date="2016-10" db="EMBL/GenBank/DDBJ databases">
        <authorList>
            <person name="Varghese N."/>
            <person name="Submissions S."/>
        </authorList>
    </citation>
    <scope>NUCLEOTIDE SEQUENCE [LARGE SCALE GENOMIC DNA]</scope>
    <source>
        <strain evidence="3">CGMCC 4.2126</strain>
    </source>
</reference>
<dbReference type="Proteomes" id="UP000199111">
    <property type="component" value="Unassembled WGS sequence"/>
</dbReference>